<evidence type="ECO:0000256" key="4">
    <source>
        <dbReference type="ARBA" id="ARBA00022771"/>
    </source>
</evidence>
<dbReference type="Proteomes" id="UP001164746">
    <property type="component" value="Chromosome 10"/>
</dbReference>
<dbReference type="PANTHER" id="PTHR14196:SF0">
    <property type="entry name" value="PROTEIN BOWEL"/>
    <property type="match status" value="1"/>
</dbReference>
<keyword evidence="2" id="KW-0479">Metal-binding</keyword>
<keyword evidence="8" id="KW-0539">Nucleus</keyword>
<evidence type="ECO:0000256" key="5">
    <source>
        <dbReference type="ARBA" id="ARBA00022833"/>
    </source>
</evidence>
<comment type="subcellular location">
    <subcellularLocation>
        <location evidence="1">Nucleus</location>
    </subcellularLocation>
</comment>
<sequence>MTSSTLHLKYTCGICGLYCRDNFNLGAHIRTHTGEKPFKCSICGKGFAKKSNMKPKPVKVYLLILRPLLP</sequence>
<evidence type="ECO:0000256" key="9">
    <source>
        <dbReference type="PROSITE-ProRule" id="PRU00042"/>
    </source>
</evidence>
<organism evidence="11 12">
    <name type="scientific">Mya arenaria</name>
    <name type="common">Soft-shell clam</name>
    <dbReference type="NCBI Taxonomy" id="6604"/>
    <lineage>
        <taxon>Eukaryota</taxon>
        <taxon>Metazoa</taxon>
        <taxon>Spiralia</taxon>
        <taxon>Lophotrochozoa</taxon>
        <taxon>Mollusca</taxon>
        <taxon>Bivalvia</taxon>
        <taxon>Autobranchia</taxon>
        <taxon>Heteroconchia</taxon>
        <taxon>Euheterodonta</taxon>
        <taxon>Imparidentia</taxon>
        <taxon>Neoheterodontei</taxon>
        <taxon>Myida</taxon>
        <taxon>Myoidea</taxon>
        <taxon>Myidae</taxon>
        <taxon>Mya</taxon>
    </lineage>
</organism>
<evidence type="ECO:0000256" key="3">
    <source>
        <dbReference type="ARBA" id="ARBA00022737"/>
    </source>
</evidence>
<proteinExistence type="predicted"/>
<evidence type="ECO:0000256" key="1">
    <source>
        <dbReference type="ARBA" id="ARBA00004123"/>
    </source>
</evidence>
<dbReference type="PANTHER" id="PTHR14196">
    <property type="entry name" value="ODD-SKIPPED - RELATED"/>
    <property type="match status" value="1"/>
</dbReference>
<dbReference type="PROSITE" id="PS00028">
    <property type="entry name" value="ZINC_FINGER_C2H2_1"/>
    <property type="match status" value="1"/>
</dbReference>
<name>A0ABY7F7H9_MYAAR</name>
<dbReference type="Gene3D" id="3.30.160.60">
    <property type="entry name" value="Classic Zinc Finger"/>
    <property type="match status" value="2"/>
</dbReference>
<keyword evidence="12" id="KW-1185">Reference proteome</keyword>
<dbReference type="SUPFAM" id="SSF57667">
    <property type="entry name" value="beta-beta-alpha zinc fingers"/>
    <property type="match status" value="1"/>
</dbReference>
<keyword evidence="4 9" id="KW-0863">Zinc-finger</keyword>
<keyword evidence="6" id="KW-0805">Transcription regulation</keyword>
<dbReference type="InterPro" id="IPR050717">
    <property type="entry name" value="C2H2-ZF_Transcription_Reg"/>
</dbReference>
<evidence type="ECO:0000256" key="2">
    <source>
        <dbReference type="ARBA" id="ARBA00022723"/>
    </source>
</evidence>
<gene>
    <name evidence="11" type="ORF">MAR_032727</name>
</gene>
<evidence type="ECO:0000256" key="6">
    <source>
        <dbReference type="ARBA" id="ARBA00023015"/>
    </source>
</evidence>
<evidence type="ECO:0000259" key="10">
    <source>
        <dbReference type="PROSITE" id="PS50157"/>
    </source>
</evidence>
<protein>
    <submittedName>
        <fullName evidence="11">ZN677-like protein</fullName>
    </submittedName>
</protein>
<keyword evidence="5" id="KW-0862">Zinc</keyword>
<evidence type="ECO:0000313" key="12">
    <source>
        <dbReference type="Proteomes" id="UP001164746"/>
    </source>
</evidence>
<feature type="domain" description="C2H2-type" evidence="10">
    <location>
        <begin position="10"/>
        <end position="37"/>
    </location>
</feature>
<reference evidence="11" key="1">
    <citation type="submission" date="2022-11" db="EMBL/GenBank/DDBJ databases">
        <title>Centuries of genome instability and evolution in soft-shell clam transmissible cancer (bioRxiv).</title>
        <authorList>
            <person name="Hart S.F.M."/>
            <person name="Yonemitsu M.A."/>
            <person name="Giersch R.M."/>
            <person name="Beal B.F."/>
            <person name="Arriagada G."/>
            <person name="Davis B.W."/>
            <person name="Ostrander E.A."/>
            <person name="Goff S.P."/>
            <person name="Metzger M.J."/>
        </authorList>
    </citation>
    <scope>NUCLEOTIDE SEQUENCE</scope>
    <source>
        <strain evidence="11">MELC-2E11</strain>
        <tissue evidence="11">Siphon/mantle</tissue>
    </source>
</reference>
<evidence type="ECO:0000256" key="8">
    <source>
        <dbReference type="ARBA" id="ARBA00023242"/>
    </source>
</evidence>
<dbReference type="InterPro" id="IPR013087">
    <property type="entry name" value="Znf_C2H2_type"/>
</dbReference>
<evidence type="ECO:0000313" key="11">
    <source>
        <dbReference type="EMBL" id="WAR18133.1"/>
    </source>
</evidence>
<dbReference type="EMBL" id="CP111021">
    <property type="protein sequence ID" value="WAR18133.1"/>
    <property type="molecule type" value="Genomic_DNA"/>
</dbReference>
<dbReference type="Pfam" id="PF00096">
    <property type="entry name" value="zf-C2H2"/>
    <property type="match status" value="2"/>
</dbReference>
<keyword evidence="7" id="KW-0804">Transcription</keyword>
<dbReference type="PROSITE" id="PS50157">
    <property type="entry name" value="ZINC_FINGER_C2H2_2"/>
    <property type="match status" value="1"/>
</dbReference>
<accession>A0ABY7F7H9</accession>
<evidence type="ECO:0000256" key="7">
    <source>
        <dbReference type="ARBA" id="ARBA00023163"/>
    </source>
</evidence>
<keyword evidence="3" id="KW-0677">Repeat</keyword>
<dbReference type="InterPro" id="IPR036236">
    <property type="entry name" value="Znf_C2H2_sf"/>
</dbReference>